<keyword evidence="4" id="KW-1185">Reference proteome</keyword>
<dbReference type="Pfam" id="PF13424">
    <property type="entry name" value="TPR_12"/>
    <property type="match status" value="1"/>
</dbReference>
<dbReference type="PANTHER" id="PTHR46082">
    <property type="entry name" value="ATP/GTP-BINDING PROTEIN-RELATED"/>
    <property type="match status" value="1"/>
</dbReference>
<dbReference type="InterPro" id="IPR011990">
    <property type="entry name" value="TPR-like_helical_dom_sf"/>
</dbReference>
<dbReference type="PANTHER" id="PTHR46082:SF6">
    <property type="entry name" value="AAA+ ATPASE DOMAIN-CONTAINING PROTEIN-RELATED"/>
    <property type="match status" value="1"/>
</dbReference>
<dbReference type="Proteomes" id="UP001174691">
    <property type="component" value="Unassembled WGS sequence"/>
</dbReference>
<proteinExistence type="predicted"/>
<name>A0AA38R3V8_9PEZI</name>
<reference evidence="3" key="1">
    <citation type="submission" date="2022-07" db="EMBL/GenBank/DDBJ databases">
        <title>Fungi with potential for degradation of polypropylene.</title>
        <authorList>
            <person name="Gostincar C."/>
        </authorList>
    </citation>
    <scope>NUCLEOTIDE SEQUENCE</scope>
    <source>
        <strain evidence="3">EXF-13287</strain>
    </source>
</reference>
<organism evidence="3 4">
    <name type="scientific">Coniochaeta hoffmannii</name>
    <dbReference type="NCBI Taxonomy" id="91930"/>
    <lineage>
        <taxon>Eukaryota</taxon>
        <taxon>Fungi</taxon>
        <taxon>Dikarya</taxon>
        <taxon>Ascomycota</taxon>
        <taxon>Pezizomycotina</taxon>
        <taxon>Sordariomycetes</taxon>
        <taxon>Sordariomycetidae</taxon>
        <taxon>Coniochaetales</taxon>
        <taxon>Coniochaetaceae</taxon>
        <taxon>Coniochaeta</taxon>
    </lineage>
</organism>
<dbReference type="Pfam" id="PF00931">
    <property type="entry name" value="NB-ARC"/>
    <property type="match status" value="1"/>
</dbReference>
<dbReference type="EMBL" id="JANBVN010000175">
    <property type="protein sequence ID" value="KAJ9134825.1"/>
    <property type="molecule type" value="Genomic_DNA"/>
</dbReference>
<accession>A0AA38R3V8</accession>
<gene>
    <name evidence="3" type="ORF">NKR19_g8516</name>
</gene>
<dbReference type="GO" id="GO:0043531">
    <property type="term" value="F:ADP binding"/>
    <property type="evidence" value="ECO:0007669"/>
    <property type="project" value="InterPro"/>
</dbReference>
<evidence type="ECO:0000313" key="3">
    <source>
        <dbReference type="EMBL" id="KAJ9134825.1"/>
    </source>
</evidence>
<dbReference type="InterPro" id="IPR002182">
    <property type="entry name" value="NB-ARC"/>
</dbReference>
<dbReference type="InterPro" id="IPR027417">
    <property type="entry name" value="P-loop_NTPase"/>
</dbReference>
<dbReference type="InterPro" id="IPR053137">
    <property type="entry name" value="NLR-like"/>
</dbReference>
<comment type="caution">
    <text evidence="3">The sequence shown here is derived from an EMBL/GenBank/DDBJ whole genome shotgun (WGS) entry which is preliminary data.</text>
</comment>
<dbReference type="Pfam" id="PF13374">
    <property type="entry name" value="TPR_10"/>
    <property type="match status" value="1"/>
</dbReference>
<dbReference type="AlphaFoldDB" id="A0AA38R3V8"/>
<evidence type="ECO:0000256" key="1">
    <source>
        <dbReference type="SAM" id="MobiDB-lite"/>
    </source>
</evidence>
<evidence type="ECO:0000313" key="4">
    <source>
        <dbReference type="Proteomes" id="UP001174691"/>
    </source>
</evidence>
<feature type="region of interest" description="Disordered" evidence="1">
    <location>
        <begin position="732"/>
        <end position="752"/>
    </location>
</feature>
<dbReference type="SUPFAM" id="SSF52540">
    <property type="entry name" value="P-loop containing nucleoside triphosphate hydrolases"/>
    <property type="match status" value="2"/>
</dbReference>
<dbReference type="Gene3D" id="1.25.40.10">
    <property type="entry name" value="Tetratricopeptide repeat domain"/>
    <property type="match status" value="1"/>
</dbReference>
<dbReference type="SUPFAM" id="SSF48452">
    <property type="entry name" value="TPR-like"/>
    <property type="match status" value="1"/>
</dbReference>
<protein>
    <submittedName>
        <fullName evidence="3">Kinesin light chain 1</fullName>
    </submittedName>
</protein>
<dbReference type="Gene3D" id="3.40.50.300">
    <property type="entry name" value="P-loop containing nucleotide triphosphate hydrolases"/>
    <property type="match status" value="2"/>
</dbReference>
<sequence length="752" mass="82818">MPLYSVSPKQTECPSVALTGLGGVGKTQVALPLAFWTKENKADWSVFWVPALSAATFEQAYTDIARRLGITRGDDQDVKECVQQYLSLEAAGRWLLVVDNADDAELMCGSFSAPQGLDSYLPQSENGRIVFTTRSRDIAVRVAEETVKLDEFNLSETKRLLERLVTRKDLIDDAAVTELLQELTYLPPAITQAAAYLERNEVSIAEYLRLLRNTEKDMESTNAVAATWVVSIKKMRDLDHNAADLLSFMSQIEPKSIPQSLLPELDSKVQTVRAIGTLCGYAFVSKLDDMLDMHTYQADGQIKKAVALLEQAVAVQGRTLAEDHPSRLASQHALAGAYQSDGQIKKAVALLEQVVTAKERTLTEDHPSRLASQCNLAIAYQADGRMPQAAELLKQVVAVELKMSEEDHPDRLASLSALENVATSKALDIHRETRATKLAVQPVIPFPRNEDVVDRDVFAALDRLLPSATPANYQSAALWGPRGVWITLQYAYRRSRDPACSVFWVHANDETTFTKDCKTIANRLGLAGSLDGPELLAAVRKRIEANPCWALILDNADNLAVFGVGRTQPGEEEQRGLYDFVLRGPAGTSLVGARRAMHVGSMTERGARTLLEAVRDKEVGEAAALLAELERLPLAVSQAAAYMCRTSTPIDEYLSRLRSRMKRWEVLGKAGFDRHRRGQVSNSVLQTWHISIERVREENKVACDILHALAYVDNQTIPFALVAKAAATMDRPAGNREATSGSAAGNRDQQEP</sequence>
<feature type="domain" description="NB-ARC" evidence="2">
    <location>
        <begin position="12"/>
        <end position="168"/>
    </location>
</feature>
<evidence type="ECO:0000259" key="2">
    <source>
        <dbReference type="Pfam" id="PF00931"/>
    </source>
</evidence>